<dbReference type="EMBL" id="JANBPG010000024">
    <property type="protein sequence ID" value="KAJ1901535.1"/>
    <property type="molecule type" value="Genomic_DNA"/>
</dbReference>
<accession>A0ACC1IV85</accession>
<dbReference type="Proteomes" id="UP001150581">
    <property type="component" value="Unassembled WGS sequence"/>
</dbReference>
<protein>
    <submittedName>
        <fullName evidence="1">Uncharacterized protein</fullName>
    </submittedName>
</protein>
<sequence>MNNSESDSDDFFSEIRALRQKFGLSKAKAKTKIPVHTPTRDQPNTTTYSTYSNSPTPTMPIVPKQTAPVPTTTLHNPTKLPSSNSKSITPGELAALLLPRNAKRHKANRRTSTGTTVPPVRTPESGIVNAQSPLFRTSSHIASPALSSPASPLWSPIRRPFELQGSPTPTTIAVAAAGSLAVAGEEPADMVFDLASLDASESVIGPLGDLEETMMTERNLDQARLKLGQLQAETEQQIIKNLRDRLVGYTAEVGFSAAAVACEWWSSVLLCQLRTMGHGELAFSDQAVVWRGQIIGPIKPVGEAASAVDFAGDGAGAGVGGGGQMEDVVLEFPWLKVTALRRKSIDNDEFIMVTVDEDMPVAFQISTLRLSEHIDQRVAEMSARISRTLKHRAQQHQQQEQQEHQQCDLLPDTLRETATLVESLLRLASCHSDQQFSSLDIGRTMVAPGFLKVASDLTSQFSRRLGSLALEHQPADDDPGTETLPGTCTLCYTTFEAIVLSPCDHRLCETCFLKLRQDLPQLSQPTEDPLSDSVVCICPWDRILITEWTTLLKMDFEISRHL</sequence>
<keyword evidence="2" id="KW-1185">Reference proteome</keyword>
<organism evidence="1 2">
    <name type="scientific">Kickxella alabastrina</name>
    <dbReference type="NCBI Taxonomy" id="61397"/>
    <lineage>
        <taxon>Eukaryota</taxon>
        <taxon>Fungi</taxon>
        <taxon>Fungi incertae sedis</taxon>
        <taxon>Zoopagomycota</taxon>
        <taxon>Kickxellomycotina</taxon>
        <taxon>Kickxellomycetes</taxon>
        <taxon>Kickxellales</taxon>
        <taxon>Kickxellaceae</taxon>
        <taxon>Kickxella</taxon>
    </lineage>
</organism>
<evidence type="ECO:0000313" key="2">
    <source>
        <dbReference type="Proteomes" id="UP001150581"/>
    </source>
</evidence>
<proteinExistence type="predicted"/>
<evidence type="ECO:0000313" key="1">
    <source>
        <dbReference type="EMBL" id="KAJ1901535.1"/>
    </source>
</evidence>
<reference evidence="1" key="1">
    <citation type="submission" date="2022-07" db="EMBL/GenBank/DDBJ databases">
        <title>Phylogenomic reconstructions and comparative analyses of Kickxellomycotina fungi.</title>
        <authorList>
            <person name="Reynolds N.K."/>
            <person name="Stajich J.E."/>
            <person name="Barry K."/>
            <person name="Grigoriev I.V."/>
            <person name="Crous P."/>
            <person name="Smith M.E."/>
        </authorList>
    </citation>
    <scope>NUCLEOTIDE SEQUENCE</scope>
    <source>
        <strain evidence="1">Benny 63K</strain>
    </source>
</reference>
<name>A0ACC1IV85_9FUNG</name>
<gene>
    <name evidence="1" type="ORF">LPJ66_000709</name>
</gene>
<comment type="caution">
    <text evidence="1">The sequence shown here is derived from an EMBL/GenBank/DDBJ whole genome shotgun (WGS) entry which is preliminary data.</text>
</comment>